<dbReference type="EMBL" id="LIAE01007661">
    <property type="protein sequence ID" value="PAV77759.1"/>
    <property type="molecule type" value="Genomic_DNA"/>
</dbReference>
<reference evidence="1 2" key="1">
    <citation type="journal article" date="2017" name="Curr. Biol.">
        <title>Genome architecture and evolution of a unichromosomal asexual nematode.</title>
        <authorList>
            <person name="Fradin H."/>
            <person name="Zegar C."/>
            <person name="Gutwein M."/>
            <person name="Lucas J."/>
            <person name="Kovtun M."/>
            <person name="Corcoran D."/>
            <person name="Baugh L.R."/>
            <person name="Kiontke K."/>
            <person name="Gunsalus K."/>
            <person name="Fitch D.H."/>
            <person name="Piano F."/>
        </authorList>
    </citation>
    <scope>NUCLEOTIDE SEQUENCE [LARGE SCALE GENOMIC DNA]</scope>
    <source>
        <strain evidence="1">PF1309</strain>
    </source>
</reference>
<sequence>MEKSASRQSPTAFWQRTKMHSSISLNLPSPRPFPIQCRPIHSLRNRLQAESPLPSWFSAEIQNSPQLDKISRSRAPTPPIWRDVEWTTAERVGNCGTGEGRGLIGLDAGEWRNEGMKYKWVDEVDATGNREMVKEREDDVNGWRGR</sequence>
<accession>A0A2A2KV59</accession>
<dbReference type="AlphaFoldDB" id="A0A2A2KV59"/>
<protein>
    <submittedName>
        <fullName evidence="1">Uncharacterized protein</fullName>
    </submittedName>
</protein>
<dbReference type="Proteomes" id="UP000218231">
    <property type="component" value="Unassembled WGS sequence"/>
</dbReference>
<comment type="caution">
    <text evidence="1">The sequence shown here is derived from an EMBL/GenBank/DDBJ whole genome shotgun (WGS) entry which is preliminary data.</text>
</comment>
<keyword evidence="2" id="KW-1185">Reference proteome</keyword>
<proteinExistence type="predicted"/>
<organism evidence="1 2">
    <name type="scientific">Diploscapter pachys</name>
    <dbReference type="NCBI Taxonomy" id="2018661"/>
    <lineage>
        <taxon>Eukaryota</taxon>
        <taxon>Metazoa</taxon>
        <taxon>Ecdysozoa</taxon>
        <taxon>Nematoda</taxon>
        <taxon>Chromadorea</taxon>
        <taxon>Rhabditida</taxon>
        <taxon>Rhabditina</taxon>
        <taxon>Rhabditomorpha</taxon>
        <taxon>Rhabditoidea</taxon>
        <taxon>Rhabditidae</taxon>
        <taxon>Diploscapter</taxon>
    </lineage>
</organism>
<name>A0A2A2KV59_9BILA</name>
<gene>
    <name evidence="1" type="ORF">WR25_22732</name>
</gene>
<evidence type="ECO:0000313" key="2">
    <source>
        <dbReference type="Proteomes" id="UP000218231"/>
    </source>
</evidence>
<evidence type="ECO:0000313" key="1">
    <source>
        <dbReference type="EMBL" id="PAV77759.1"/>
    </source>
</evidence>